<dbReference type="InterPro" id="IPR036047">
    <property type="entry name" value="F-box-like_dom_sf"/>
</dbReference>
<dbReference type="InterPro" id="IPR017451">
    <property type="entry name" value="F-box-assoc_interact_dom"/>
</dbReference>
<dbReference type="NCBIfam" id="TIGR01640">
    <property type="entry name" value="F_box_assoc_1"/>
    <property type="match status" value="1"/>
</dbReference>
<organism evidence="2 3">
    <name type="scientific">Spinacia oleracea</name>
    <name type="common">Spinach</name>
    <dbReference type="NCBI Taxonomy" id="3562"/>
    <lineage>
        <taxon>Eukaryota</taxon>
        <taxon>Viridiplantae</taxon>
        <taxon>Streptophyta</taxon>
        <taxon>Embryophyta</taxon>
        <taxon>Tracheophyta</taxon>
        <taxon>Spermatophyta</taxon>
        <taxon>Magnoliopsida</taxon>
        <taxon>eudicotyledons</taxon>
        <taxon>Gunneridae</taxon>
        <taxon>Pentapetalae</taxon>
        <taxon>Caryophyllales</taxon>
        <taxon>Chenopodiaceae</taxon>
        <taxon>Chenopodioideae</taxon>
        <taxon>Anserineae</taxon>
        <taxon>Spinacia</taxon>
    </lineage>
</organism>
<evidence type="ECO:0000313" key="3">
    <source>
        <dbReference type="RefSeq" id="XP_021848440.2"/>
    </source>
</evidence>
<dbReference type="InterPro" id="IPR013187">
    <property type="entry name" value="F-box-assoc_dom_typ3"/>
</dbReference>
<dbReference type="Pfam" id="PF08268">
    <property type="entry name" value="FBA_3"/>
    <property type="match status" value="1"/>
</dbReference>
<evidence type="ECO:0000259" key="1">
    <source>
        <dbReference type="PROSITE" id="PS50181"/>
    </source>
</evidence>
<keyword evidence="2" id="KW-1185">Reference proteome</keyword>
<sequence>MLNSLPEEILTEIFVRLPVKTLLIIRSICKTWNTFITDNPNFTQFHLHSYKNNSENNLLLSRECNSWKNFMVVRDTNTFTKVSHLDATNYLKVGYVDNILKEQVVVPRTYEEIAYLSTDDCNLVGYVDGVLLIHTHNPCVNRGFNRILLWNPSIRKVFQVPPCNANAQNKTDINFGFGYDQVSNEYKVVAVDMKYCYSKTRVYRLGTDSWSFAKEKRSYPIIPKLFLKKFSSTTNFEGAIHWLGSDGRRRKSRYSHLLRFDLTTEAYTCIKLPDVEFKEYRKQPPKRFLSVLDRKLAILDIGVANVCIWVMENNGTTNGCSWTKQYNVDLRVQKFLYLKENGELLFYRKFQELLSYDFRNQQMKKLGRQSQQIIDFVDTYKESLVLLGGYI</sequence>
<dbReference type="Pfam" id="PF00646">
    <property type="entry name" value="F-box"/>
    <property type="match status" value="1"/>
</dbReference>
<reference evidence="3" key="2">
    <citation type="submission" date="2025-08" db="UniProtKB">
        <authorList>
            <consortium name="RefSeq"/>
        </authorList>
    </citation>
    <scope>IDENTIFICATION</scope>
    <source>
        <tissue evidence="3">Leaf</tissue>
    </source>
</reference>
<dbReference type="RefSeq" id="XP_021848440.2">
    <property type="nucleotide sequence ID" value="XM_021992748.2"/>
</dbReference>
<reference evidence="2" key="1">
    <citation type="journal article" date="2021" name="Nat. Commun.">
        <title>Genomic analyses provide insights into spinach domestication and the genetic basis of agronomic traits.</title>
        <authorList>
            <person name="Cai X."/>
            <person name="Sun X."/>
            <person name="Xu C."/>
            <person name="Sun H."/>
            <person name="Wang X."/>
            <person name="Ge C."/>
            <person name="Zhang Z."/>
            <person name="Wang Q."/>
            <person name="Fei Z."/>
            <person name="Jiao C."/>
            <person name="Wang Q."/>
        </authorList>
    </citation>
    <scope>NUCLEOTIDE SEQUENCE [LARGE SCALE GENOMIC DNA]</scope>
    <source>
        <strain evidence="2">cv. Varoflay</strain>
    </source>
</reference>
<dbReference type="SMART" id="SM00256">
    <property type="entry name" value="FBOX"/>
    <property type="match status" value="1"/>
</dbReference>
<dbReference type="PANTHER" id="PTHR31672:SF13">
    <property type="entry name" value="F-BOX PROTEIN CPR30-LIKE"/>
    <property type="match status" value="1"/>
</dbReference>
<evidence type="ECO:0000313" key="2">
    <source>
        <dbReference type="Proteomes" id="UP000813463"/>
    </source>
</evidence>
<proteinExistence type="predicted"/>
<name>A0A9R0JVB0_SPIOL</name>
<dbReference type="PANTHER" id="PTHR31672">
    <property type="entry name" value="BNACNNG10540D PROTEIN"/>
    <property type="match status" value="1"/>
</dbReference>
<feature type="domain" description="F-box" evidence="1">
    <location>
        <begin position="1"/>
        <end position="45"/>
    </location>
</feature>
<dbReference type="KEGG" id="soe:110788107"/>
<dbReference type="InterPro" id="IPR001810">
    <property type="entry name" value="F-box_dom"/>
</dbReference>
<accession>A0A9R0JVB0</accession>
<dbReference type="SUPFAM" id="SSF81383">
    <property type="entry name" value="F-box domain"/>
    <property type="match status" value="1"/>
</dbReference>
<gene>
    <name evidence="3" type="primary">LOC110788107</name>
</gene>
<dbReference type="Proteomes" id="UP000813463">
    <property type="component" value="Chromosome 5"/>
</dbReference>
<dbReference type="PROSITE" id="PS50181">
    <property type="entry name" value="FBOX"/>
    <property type="match status" value="1"/>
</dbReference>
<dbReference type="InterPro" id="IPR050796">
    <property type="entry name" value="SCF_F-box_component"/>
</dbReference>
<dbReference type="AlphaFoldDB" id="A0A9R0JVB0"/>
<protein>
    <submittedName>
        <fullName evidence="3">F-box protein At3g16210</fullName>
    </submittedName>
</protein>
<dbReference type="Gene3D" id="1.20.1280.50">
    <property type="match status" value="1"/>
</dbReference>
<dbReference type="GeneID" id="110788107"/>